<dbReference type="Pfam" id="PF13560">
    <property type="entry name" value="HTH_31"/>
    <property type="match status" value="1"/>
</dbReference>
<gene>
    <name evidence="4" type="ORF">DFJ64_1604</name>
</gene>
<dbReference type="OrthoDB" id="5584941at2"/>
<name>A0A3D9VDG2_THECX</name>
<dbReference type="SUPFAM" id="SSF47413">
    <property type="entry name" value="lambda repressor-like DNA-binding domains"/>
    <property type="match status" value="1"/>
</dbReference>
<evidence type="ECO:0000256" key="2">
    <source>
        <dbReference type="SAM" id="MobiDB-lite"/>
    </source>
</evidence>
<evidence type="ECO:0000313" key="4">
    <source>
        <dbReference type="EMBL" id="REF36204.1"/>
    </source>
</evidence>
<keyword evidence="5" id="KW-1185">Reference proteome</keyword>
<evidence type="ECO:0000259" key="3">
    <source>
        <dbReference type="PROSITE" id="PS50943"/>
    </source>
</evidence>
<evidence type="ECO:0000256" key="1">
    <source>
        <dbReference type="ARBA" id="ARBA00023125"/>
    </source>
</evidence>
<dbReference type="GO" id="GO:0005829">
    <property type="term" value="C:cytosol"/>
    <property type="evidence" value="ECO:0007669"/>
    <property type="project" value="TreeGrafter"/>
</dbReference>
<dbReference type="PANTHER" id="PTHR46797:SF1">
    <property type="entry name" value="METHYLPHOSPHONATE SYNTHASE"/>
    <property type="match status" value="1"/>
</dbReference>
<dbReference type="AlphaFoldDB" id="A0A3D9VDG2"/>
<accession>A0A3D9VDG2</accession>
<dbReference type="EMBL" id="QTUC01000001">
    <property type="protein sequence ID" value="REF36204.1"/>
    <property type="molecule type" value="Genomic_DNA"/>
</dbReference>
<feature type="domain" description="HTH cro/C1-type" evidence="3">
    <location>
        <begin position="9"/>
        <end position="63"/>
    </location>
</feature>
<dbReference type="InterPro" id="IPR010982">
    <property type="entry name" value="Lambda_DNA-bd_dom_sf"/>
</dbReference>
<dbReference type="SUPFAM" id="SSF51182">
    <property type="entry name" value="RmlC-like cupins"/>
    <property type="match status" value="1"/>
</dbReference>
<comment type="caution">
    <text evidence="4">The sequence shown here is derived from an EMBL/GenBank/DDBJ whole genome shotgun (WGS) entry which is preliminary data.</text>
</comment>
<dbReference type="InterPro" id="IPR011051">
    <property type="entry name" value="RmlC_Cupin_sf"/>
</dbReference>
<dbReference type="RefSeq" id="WP_115849876.1">
    <property type="nucleotide sequence ID" value="NZ_QTUC01000001.1"/>
</dbReference>
<dbReference type="InterPro" id="IPR014710">
    <property type="entry name" value="RmlC-like_jellyroll"/>
</dbReference>
<dbReference type="Proteomes" id="UP000256485">
    <property type="component" value="Unassembled WGS sequence"/>
</dbReference>
<dbReference type="InterPro" id="IPR050807">
    <property type="entry name" value="TransReg_Diox_bact_type"/>
</dbReference>
<organism evidence="4 5">
    <name type="scientific">Thermasporomyces composti</name>
    <dbReference type="NCBI Taxonomy" id="696763"/>
    <lineage>
        <taxon>Bacteria</taxon>
        <taxon>Bacillati</taxon>
        <taxon>Actinomycetota</taxon>
        <taxon>Actinomycetes</taxon>
        <taxon>Propionibacteriales</taxon>
        <taxon>Nocardioidaceae</taxon>
        <taxon>Thermasporomyces</taxon>
    </lineage>
</organism>
<dbReference type="InterPro" id="IPR001387">
    <property type="entry name" value="Cro/C1-type_HTH"/>
</dbReference>
<evidence type="ECO:0000313" key="5">
    <source>
        <dbReference type="Proteomes" id="UP000256485"/>
    </source>
</evidence>
<feature type="region of interest" description="Disordered" evidence="2">
    <location>
        <begin position="171"/>
        <end position="195"/>
    </location>
</feature>
<dbReference type="Gene3D" id="1.10.260.40">
    <property type="entry name" value="lambda repressor-like DNA-binding domains"/>
    <property type="match status" value="1"/>
</dbReference>
<sequence>MSRTLGSRLRRLRDEASLSLSELARRSGIGKGTISELENDRRGARLDTLLALATALEAPLGSLLADETPDRAGPVSGASVTAVLLDRWARADELVEVYRATLSTERQDSAPHAAGVRESVLVVDGSVVAGNGGSERRLQAGESLRYRGDLPHCFFAIDKPADVILLMHYPNTHDGRPRRSTRTTCPQPPESFGGA</sequence>
<reference evidence="4 5" key="1">
    <citation type="submission" date="2018-08" db="EMBL/GenBank/DDBJ databases">
        <title>Sequencing the genomes of 1000 actinobacteria strains.</title>
        <authorList>
            <person name="Klenk H.-P."/>
        </authorList>
    </citation>
    <scope>NUCLEOTIDE SEQUENCE [LARGE SCALE GENOMIC DNA]</scope>
    <source>
        <strain evidence="4 5">DSM 22891</strain>
    </source>
</reference>
<protein>
    <submittedName>
        <fullName evidence="4">XRE family transcriptional regulator</fullName>
    </submittedName>
</protein>
<dbReference type="CDD" id="cd02209">
    <property type="entry name" value="cupin_XRE_C"/>
    <property type="match status" value="1"/>
</dbReference>
<dbReference type="PROSITE" id="PS50943">
    <property type="entry name" value="HTH_CROC1"/>
    <property type="match status" value="1"/>
</dbReference>
<dbReference type="GO" id="GO:0003700">
    <property type="term" value="F:DNA-binding transcription factor activity"/>
    <property type="evidence" value="ECO:0007669"/>
    <property type="project" value="TreeGrafter"/>
</dbReference>
<dbReference type="Gene3D" id="2.60.120.10">
    <property type="entry name" value="Jelly Rolls"/>
    <property type="match status" value="1"/>
</dbReference>
<dbReference type="SMART" id="SM00530">
    <property type="entry name" value="HTH_XRE"/>
    <property type="match status" value="1"/>
</dbReference>
<dbReference type="CDD" id="cd00093">
    <property type="entry name" value="HTH_XRE"/>
    <property type="match status" value="1"/>
</dbReference>
<dbReference type="PANTHER" id="PTHR46797">
    <property type="entry name" value="HTH-TYPE TRANSCRIPTIONAL REGULATOR"/>
    <property type="match status" value="1"/>
</dbReference>
<dbReference type="GO" id="GO:0003677">
    <property type="term" value="F:DNA binding"/>
    <property type="evidence" value="ECO:0007669"/>
    <property type="project" value="UniProtKB-KW"/>
</dbReference>
<keyword evidence="1" id="KW-0238">DNA-binding</keyword>
<proteinExistence type="predicted"/>